<dbReference type="CDD" id="cd00158">
    <property type="entry name" value="RHOD"/>
    <property type="match status" value="1"/>
</dbReference>
<dbReference type="InterPro" id="IPR052367">
    <property type="entry name" value="Thiosulfate_ST/Rhodanese-like"/>
</dbReference>
<keyword evidence="3" id="KW-1185">Reference proteome</keyword>
<evidence type="ECO:0000259" key="1">
    <source>
        <dbReference type="PROSITE" id="PS50206"/>
    </source>
</evidence>
<dbReference type="Gene3D" id="3.40.250.10">
    <property type="entry name" value="Rhodanese-like domain"/>
    <property type="match status" value="1"/>
</dbReference>
<comment type="caution">
    <text evidence="2">The sequence shown here is derived from an EMBL/GenBank/DDBJ whole genome shotgun (WGS) entry which is preliminary data.</text>
</comment>
<dbReference type="InterPro" id="IPR036873">
    <property type="entry name" value="Rhodanese-like_dom_sf"/>
</dbReference>
<dbReference type="OrthoDB" id="361797at2759"/>
<accession>A0A9P4PF83</accession>
<dbReference type="InterPro" id="IPR001763">
    <property type="entry name" value="Rhodanese-like_dom"/>
</dbReference>
<sequence>MTSTTMPQPHTNPPPNNLLIDVRSPLEFATGALANDLHTATNIEYTAIATLPAVYAALGTHVGKTDNITLYCRSGRRSDIALQELRALGYVNVRDIGGFEEARGVLMREEEGRRTNREVQGVKRDDGKGRVEERKKAFGALLEGLKGCD</sequence>
<dbReference type="EMBL" id="MU001505">
    <property type="protein sequence ID" value="KAF2441944.1"/>
    <property type="molecule type" value="Genomic_DNA"/>
</dbReference>
<dbReference type="AlphaFoldDB" id="A0A9P4PF83"/>
<dbReference type="Pfam" id="PF00581">
    <property type="entry name" value="Rhodanese"/>
    <property type="match status" value="1"/>
</dbReference>
<dbReference type="SUPFAM" id="SSF52821">
    <property type="entry name" value="Rhodanese/Cell cycle control phosphatase"/>
    <property type="match status" value="1"/>
</dbReference>
<gene>
    <name evidence="2" type="ORF">P171DRAFT_82911</name>
</gene>
<proteinExistence type="predicted"/>
<evidence type="ECO:0000313" key="2">
    <source>
        <dbReference type="EMBL" id="KAF2441944.1"/>
    </source>
</evidence>
<feature type="domain" description="Rhodanese" evidence="1">
    <location>
        <begin position="13"/>
        <end position="111"/>
    </location>
</feature>
<name>A0A9P4PF83_9PLEO</name>
<dbReference type="PROSITE" id="PS50206">
    <property type="entry name" value="RHODANESE_3"/>
    <property type="match status" value="1"/>
</dbReference>
<dbReference type="PANTHER" id="PTHR45431:SF3">
    <property type="entry name" value="RHODANESE-LIKE DOMAIN-CONTAINING PROTEIN 15, CHLOROPLASTIC"/>
    <property type="match status" value="1"/>
</dbReference>
<dbReference type="Proteomes" id="UP000799764">
    <property type="component" value="Unassembled WGS sequence"/>
</dbReference>
<reference evidence="2" key="1">
    <citation type="journal article" date="2020" name="Stud. Mycol.">
        <title>101 Dothideomycetes genomes: a test case for predicting lifestyles and emergence of pathogens.</title>
        <authorList>
            <person name="Haridas S."/>
            <person name="Albert R."/>
            <person name="Binder M."/>
            <person name="Bloem J."/>
            <person name="Labutti K."/>
            <person name="Salamov A."/>
            <person name="Andreopoulos B."/>
            <person name="Baker S."/>
            <person name="Barry K."/>
            <person name="Bills G."/>
            <person name="Bluhm B."/>
            <person name="Cannon C."/>
            <person name="Castanera R."/>
            <person name="Culley D."/>
            <person name="Daum C."/>
            <person name="Ezra D."/>
            <person name="Gonzalez J."/>
            <person name="Henrissat B."/>
            <person name="Kuo A."/>
            <person name="Liang C."/>
            <person name="Lipzen A."/>
            <person name="Lutzoni F."/>
            <person name="Magnuson J."/>
            <person name="Mondo S."/>
            <person name="Nolan M."/>
            <person name="Ohm R."/>
            <person name="Pangilinan J."/>
            <person name="Park H.-J."/>
            <person name="Ramirez L."/>
            <person name="Alfaro M."/>
            <person name="Sun H."/>
            <person name="Tritt A."/>
            <person name="Yoshinaga Y."/>
            <person name="Zwiers L.-H."/>
            <person name="Turgeon B."/>
            <person name="Goodwin S."/>
            <person name="Spatafora J."/>
            <person name="Crous P."/>
            <person name="Grigoriev I."/>
        </authorList>
    </citation>
    <scope>NUCLEOTIDE SEQUENCE</scope>
    <source>
        <strain evidence="2">CBS 690.94</strain>
    </source>
</reference>
<organism evidence="2 3">
    <name type="scientific">Karstenula rhodostoma CBS 690.94</name>
    <dbReference type="NCBI Taxonomy" id="1392251"/>
    <lineage>
        <taxon>Eukaryota</taxon>
        <taxon>Fungi</taxon>
        <taxon>Dikarya</taxon>
        <taxon>Ascomycota</taxon>
        <taxon>Pezizomycotina</taxon>
        <taxon>Dothideomycetes</taxon>
        <taxon>Pleosporomycetidae</taxon>
        <taxon>Pleosporales</taxon>
        <taxon>Massarineae</taxon>
        <taxon>Didymosphaeriaceae</taxon>
        <taxon>Karstenula</taxon>
    </lineage>
</organism>
<evidence type="ECO:0000313" key="3">
    <source>
        <dbReference type="Proteomes" id="UP000799764"/>
    </source>
</evidence>
<dbReference type="PANTHER" id="PTHR45431">
    <property type="entry name" value="RHODANESE-LIKE DOMAIN-CONTAINING PROTEIN 15, CHLOROPLASTIC"/>
    <property type="match status" value="1"/>
</dbReference>
<protein>
    <recommendedName>
        <fullName evidence="1">Rhodanese domain-containing protein</fullName>
    </recommendedName>
</protein>